<dbReference type="OrthoDB" id="1452822at2"/>
<sequence length="321" mass="35617">MEEILSKYFSGNASEEEIKEVETWRGATEANAKAFLDYKIVWVQTAPQRPVNQEMLSDILSENSSDNEIRILPLWKQKSFQLAASLLIALGVIFMIVQLSKVDQPFGQVVAEVTSFDLPDGSTVTIQRGSSLTLEEFGENREVTLMGKGFFEIEEDASAPFIVHTEKANVRVLGTSFLVEELTEKEGTCVMVSTGKVALQQNATIFGRQSMEINLKKGEMGMVAVGQRGISKQKISDTNYLAWKTRKMVFRSTPLHEVSRVFEEVYGISLAFDNSALKDCKLTAKFDNKTPEAVVSVISETFAMDYTKGAQGYVLSGLGCR</sequence>
<evidence type="ECO:0000259" key="2">
    <source>
        <dbReference type="Pfam" id="PF16344"/>
    </source>
</evidence>
<evidence type="ECO:0000313" key="4">
    <source>
        <dbReference type="Proteomes" id="UP000256779"/>
    </source>
</evidence>
<evidence type="ECO:0000313" key="3">
    <source>
        <dbReference type="EMBL" id="RED93891.1"/>
    </source>
</evidence>
<dbReference type="Pfam" id="PF16344">
    <property type="entry name" value="FecR_C"/>
    <property type="match status" value="1"/>
</dbReference>
<keyword evidence="4" id="KW-1185">Reference proteome</keyword>
<dbReference type="Proteomes" id="UP000256779">
    <property type="component" value="Unassembled WGS sequence"/>
</dbReference>
<dbReference type="Pfam" id="PF04773">
    <property type="entry name" value="FecR"/>
    <property type="match status" value="1"/>
</dbReference>
<name>A0A3D9KZN9_MARFU</name>
<organism evidence="3 4">
    <name type="scientific">Marinoscillum furvescens DSM 4134</name>
    <dbReference type="NCBI Taxonomy" id="1122208"/>
    <lineage>
        <taxon>Bacteria</taxon>
        <taxon>Pseudomonadati</taxon>
        <taxon>Bacteroidota</taxon>
        <taxon>Cytophagia</taxon>
        <taxon>Cytophagales</taxon>
        <taxon>Reichenbachiellaceae</taxon>
        <taxon>Marinoscillum</taxon>
    </lineage>
</organism>
<dbReference type="EMBL" id="QREG01000023">
    <property type="protein sequence ID" value="RED93891.1"/>
    <property type="molecule type" value="Genomic_DNA"/>
</dbReference>
<reference evidence="3 4" key="1">
    <citation type="submission" date="2018-07" db="EMBL/GenBank/DDBJ databases">
        <title>Genomic Encyclopedia of Type Strains, Phase IV (KMG-IV): sequencing the most valuable type-strain genomes for metagenomic binning, comparative biology and taxonomic classification.</title>
        <authorList>
            <person name="Goeker M."/>
        </authorList>
    </citation>
    <scope>NUCLEOTIDE SEQUENCE [LARGE SCALE GENOMIC DNA]</scope>
    <source>
        <strain evidence="3 4">DSM 4134</strain>
    </source>
</reference>
<gene>
    <name evidence="3" type="ORF">C7460_12371</name>
</gene>
<feature type="domain" description="FecR protein" evidence="1">
    <location>
        <begin position="115"/>
        <end position="197"/>
    </location>
</feature>
<dbReference type="PIRSF" id="PIRSF018266">
    <property type="entry name" value="FecR"/>
    <property type="match status" value="1"/>
</dbReference>
<evidence type="ECO:0000259" key="1">
    <source>
        <dbReference type="Pfam" id="PF04773"/>
    </source>
</evidence>
<dbReference type="RefSeq" id="WP_115869810.1">
    <property type="nucleotide sequence ID" value="NZ_QREG01000023.1"/>
</dbReference>
<dbReference type="Gene3D" id="3.55.50.30">
    <property type="match status" value="1"/>
</dbReference>
<accession>A0A3D9KZN9</accession>
<comment type="caution">
    <text evidence="3">The sequence shown here is derived from an EMBL/GenBank/DDBJ whole genome shotgun (WGS) entry which is preliminary data.</text>
</comment>
<dbReference type="AlphaFoldDB" id="A0A3D9KZN9"/>
<dbReference type="InterPro" id="IPR006860">
    <property type="entry name" value="FecR"/>
</dbReference>
<dbReference type="PANTHER" id="PTHR30273">
    <property type="entry name" value="PERIPLASMIC SIGNAL SENSOR AND SIGMA FACTOR ACTIVATOR FECR-RELATED"/>
    <property type="match status" value="1"/>
</dbReference>
<dbReference type="GO" id="GO:0016989">
    <property type="term" value="F:sigma factor antagonist activity"/>
    <property type="evidence" value="ECO:0007669"/>
    <property type="project" value="TreeGrafter"/>
</dbReference>
<dbReference type="Gene3D" id="2.60.120.1440">
    <property type="match status" value="1"/>
</dbReference>
<dbReference type="InterPro" id="IPR012373">
    <property type="entry name" value="Ferrdict_sens_TM"/>
</dbReference>
<protein>
    <submittedName>
        <fullName evidence="3">FecR family protein</fullName>
    </submittedName>
</protein>
<proteinExistence type="predicted"/>
<dbReference type="InterPro" id="IPR032508">
    <property type="entry name" value="FecR_C"/>
</dbReference>
<feature type="domain" description="Protein FecR C-terminal" evidence="2">
    <location>
        <begin position="247"/>
        <end position="308"/>
    </location>
</feature>
<dbReference type="PANTHER" id="PTHR30273:SF2">
    <property type="entry name" value="PROTEIN FECR"/>
    <property type="match status" value="1"/>
</dbReference>